<proteinExistence type="predicted"/>
<dbReference type="AlphaFoldDB" id="A0A1J1LN87"/>
<keyword evidence="2" id="KW-1185">Reference proteome</keyword>
<dbReference type="RefSeq" id="WP_072716998.1">
    <property type="nucleotide sequence ID" value="NZ_LN889762.1"/>
</dbReference>
<evidence type="ECO:0000313" key="1">
    <source>
        <dbReference type="EMBL" id="CUR33955.1"/>
    </source>
</evidence>
<dbReference type="STRING" id="671072.PL921460064"/>
<accession>A0A1J1LN87</accession>
<gene>
    <name evidence="1" type="ORF">PL921460064</name>
</gene>
<reference evidence="2" key="1">
    <citation type="submission" date="2015-10" db="EMBL/GenBank/DDBJ databases">
        <authorList>
            <person name="Regsiter A."/>
            <person name="william w."/>
        </authorList>
    </citation>
    <scope>NUCLEOTIDE SEQUENCE [LARGE SCALE GENOMIC DNA]</scope>
</reference>
<sequence>MPNCFQLISRSTNQPEPFVEINRKICQHLGEVQNDEWCRDWYPYIGFLLASGQKIASDELKEKVAKIDQSLVPIVEFLADNYNSVSWYER</sequence>
<name>A0A1J1LN87_9CYAN</name>
<dbReference type="Proteomes" id="UP000184315">
    <property type="component" value="Unassembled WGS sequence"/>
</dbReference>
<evidence type="ECO:0000313" key="2">
    <source>
        <dbReference type="Proteomes" id="UP000184315"/>
    </source>
</evidence>
<organism evidence="1 2">
    <name type="scientific">Planktothrix tepida PCC 9214</name>
    <dbReference type="NCBI Taxonomy" id="671072"/>
    <lineage>
        <taxon>Bacteria</taxon>
        <taxon>Bacillati</taxon>
        <taxon>Cyanobacteriota</taxon>
        <taxon>Cyanophyceae</taxon>
        <taxon>Oscillatoriophycideae</taxon>
        <taxon>Oscillatoriales</taxon>
        <taxon>Microcoleaceae</taxon>
        <taxon>Planktothrix</taxon>
    </lineage>
</organism>
<dbReference type="EMBL" id="CZDF01000166">
    <property type="protein sequence ID" value="CUR33955.1"/>
    <property type="molecule type" value="Genomic_DNA"/>
</dbReference>
<protein>
    <submittedName>
        <fullName evidence="1">Uncharacterized protein</fullName>
    </submittedName>
</protein>